<dbReference type="Gramene" id="PVH37867">
    <property type="protein sequence ID" value="PVH37867"/>
    <property type="gene ID" value="PAHAL_5G108000"/>
</dbReference>
<evidence type="ECO:0000256" key="1">
    <source>
        <dbReference type="SAM" id="MobiDB-lite"/>
    </source>
</evidence>
<name>A0A2T8IJM1_9POAL</name>
<dbReference type="EMBL" id="CM008050">
    <property type="protein sequence ID" value="PVH37867.1"/>
    <property type="molecule type" value="Genomic_DNA"/>
</dbReference>
<feature type="region of interest" description="Disordered" evidence="1">
    <location>
        <begin position="26"/>
        <end position="80"/>
    </location>
</feature>
<feature type="compositionally biased region" description="Basic residues" evidence="1">
    <location>
        <begin position="58"/>
        <end position="74"/>
    </location>
</feature>
<gene>
    <name evidence="2" type="ORF">PAHAL_5G108000</name>
</gene>
<proteinExistence type="predicted"/>
<reference evidence="2" key="1">
    <citation type="submission" date="2018-04" db="EMBL/GenBank/DDBJ databases">
        <title>WGS assembly of Panicum hallii.</title>
        <authorList>
            <person name="Lovell J."/>
            <person name="Jenkins J."/>
            <person name="Lowry D."/>
            <person name="Mamidi S."/>
            <person name="Sreedasyam A."/>
            <person name="Weng X."/>
            <person name="Barry K."/>
            <person name="Bonette J."/>
            <person name="Campitelli B."/>
            <person name="Daum C."/>
            <person name="Gordon S."/>
            <person name="Gould B."/>
            <person name="Lipzen A."/>
            <person name="Macqueen A."/>
            <person name="Palacio-Mejia J."/>
            <person name="Plott C."/>
            <person name="Shakirov E."/>
            <person name="Shu S."/>
            <person name="Yoshinaga Y."/>
            <person name="Zane M."/>
            <person name="Rokhsar D."/>
            <person name="Grimwood J."/>
            <person name="Schmutz J."/>
            <person name="Juenger T."/>
        </authorList>
    </citation>
    <scope>NUCLEOTIDE SEQUENCE [LARGE SCALE GENOMIC DNA]</scope>
    <source>
        <strain evidence="2">FIL2</strain>
    </source>
</reference>
<protein>
    <submittedName>
        <fullName evidence="2">Uncharacterized protein</fullName>
    </submittedName>
</protein>
<dbReference type="AlphaFoldDB" id="A0A2T8IJM1"/>
<evidence type="ECO:0000313" key="2">
    <source>
        <dbReference type="EMBL" id="PVH37867.1"/>
    </source>
</evidence>
<organism evidence="2">
    <name type="scientific">Panicum hallii</name>
    <dbReference type="NCBI Taxonomy" id="206008"/>
    <lineage>
        <taxon>Eukaryota</taxon>
        <taxon>Viridiplantae</taxon>
        <taxon>Streptophyta</taxon>
        <taxon>Embryophyta</taxon>
        <taxon>Tracheophyta</taxon>
        <taxon>Spermatophyta</taxon>
        <taxon>Magnoliopsida</taxon>
        <taxon>Liliopsida</taxon>
        <taxon>Poales</taxon>
        <taxon>Poaceae</taxon>
        <taxon>PACMAD clade</taxon>
        <taxon>Panicoideae</taxon>
        <taxon>Panicodae</taxon>
        <taxon>Paniceae</taxon>
        <taxon>Panicinae</taxon>
        <taxon>Panicum</taxon>
        <taxon>Panicum sect. Panicum</taxon>
    </lineage>
</organism>
<feature type="compositionally biased region" description="Polar residues" evidence="1">
    <location>
        <begin position="26"/>
        <end position="40"/>
    </location>
</feature>
<feature type="compositionally biased region" description="Low complexity" evidence="1">
    <location>
        <begin position="41"/>
        <end position="55"/>
    </location>
</feature>
<accession>A0A2T8IJM1</accession>
<dbReference type="Proteomes" id="UP000243499">
    <property type="component" value="Chromosome 5"/>
</dbReference>
<sequence length="119" mass="13570">MCVCDSAPISARLSRRFLATFTRSRAAESQTYTHAPNTSRSPRASLLFSAPSLPLKTKPWRRPRSRRSRPRRAPAGRALQPRMLRFCRSTPGPPPRPPAARRRCWARCSTCRRAWWAPG</sequence>